<evidence type="ECO:0000256" key="1">
    <source>
        <dbReference type="ARBA" id="ARBA00004430"/>
    </source>
</evidence>
<name>A0A8S1JH48_9CHLO</name>
<accession>A0A8S1JH48</accession>
<sequence>MDTSAVSPPDPTALNMETCSHDNLNQDLAFGCTPAGSGPAVDTPSWDGASHSAQAKLLNAYRKATSDIGAKPSKCVESLLVGIPRASMGQGVHFGPPGGSDGAAISGDQATALVTTLLLGAHGRRGRHPKQLVEPLTSLDISDTGADNGTVRALCLGCWALSGRCALRDLCFSNCKLEGGSDDRNDCMWRIATCRPLCRTLERVFLTGNTQLNCSSKFVWSRLLGRARLSMMCLQDTGMSNCAIHGMCQALASSTEAHNSLRCLRLGPAADANNGHIDNAAFSNILHCIGQLAQLQVLDVKGLTAEQEEALLAEWKLLKPTDVFVDRPQPGEFRISTSKRCHCEVEDIPATVLAYGDVQTAYLGYKEKQPTIPRIAGAVKGKDRSPSPLQPGTPSEDKKRTPFRDIQPCTAAVAVRSDRNGSNANPVDDLRHWDVQPSKSKGQDGTAEAATEKKAPQEYQLSDGELAARKAARRAAKKARRRERKRQQRESLIVVLPALKRSHAPNTPAKTEPAAAAQIQEGVAGEGRQDCLLQPFGLEQKRQDAAPSPARGKGGVANKRPRQRLQRGPRPGDKRKGTRGVCIRTKAKAPKPRVLDEKLFGPPPGGRVFVAKRGSGRSIGASDLQGYVSDNFVRPDDELVYTTSADDLDVCKDWDHLGREGLLDSDCTSSDGDTLLVTRRGRRRLGEKKRRASDGRFDAKSCPLPPMKRKGLR</sequence>
<protein>
    <recommendedName>
        <fullName evidence="5">Leucine-rich repeat</fullName>
    </recommendedName>
</protein>
<feature type="compositionally biased region" description="Basic residues" evidence="2">
    <location>
        <begin position="679"/>
        <end position="691"/>
    </location>
</feature>
<feature type="region of interest" description="Disordered" evidence="2">
    <location>
        <begin position="678"/>
        <end position="713"/>
    </location>
</feature>
<comment type="caution">
    <text evidence="3">The sequence shown here is derived from an EMBL/GenBank/DDBJ whole genome shotgun (WGS) entry which is preliminary data.</text>
</comment>
<evidence type="ECO:0000313" key="3">
    <source>
        <dbReference type="EMBL" id="CAD7703571.1"/>
    </source>
</evidence>
<feature type="compositionally biased region" description="Basic residues" evidence="2">
    <location>
        <begin position="470"/>
        <end position="487"/>
    </location>
</feature>
<feature type="region of interest" description="Disordered" evidence="2">
    <location>
        <begin position="377"/>
        <end position="588"/>
    </location>
</feature>
<evidence type="ECO:0000313" key="4">
    <source>
        <dbReference type="Proteomes" id="UP000708148"/>
    </source>
</evidence>
<organism evidence="3 4">
    <name type="scientific">Ostreobium quekettii</name>
    <dbReference type="NCBI Taxonomy" id="121088"/>
    <lineage>
        <taxon>Eukaryota</taxon>
        <taxon>Viridiplantae</taxon>
        <taxon>Chlorophyta</taxon>
        <taxon>core chlorophytes</taxon>
        <taxon>Ulvophyceae</taxon>
        <taxon>TCBD clade</taxon>
        <taxon>Bryopsidales</taxon>
        <taxon>Ostreobineae</taxon>
        <taxon>Ostreobiaceae</taxon>
        <taxon>Ostreobium</taxon>
    </lineage>
</organism>
<reference evidence="3" key="1">
    <citation type="submission" date="2020-12" db="EMBL/GenBank/DDBJ databases">
        <authorList>
            <person name="Iha C."/>
        </authorList>
    </citation>
    <scope>NUCLEOTIDE SEQUENCE</scope>
</reference>
<keyword evidence="4" id="KW-1185">Reference proteome</keyword>
<dbReference type="EMBL" id="CAJHUC010002307">
    <property type="protein sequence ID" value="CAD7703571.1"/>
    <property type="molecule type" value="Genomic_DNA"/>
</dbReference>
<dbReference type="Proteomes" id="UP000708148">
    <property type="component" value="Unassembled WGS sequence"/>
</dbReference>
<dbReference type="InterPro" id="IPR032675">
    <property type="entry name" value="LRR_dom_sf"/>
</dbReference>
<comment type="subcellular location">
    <subcellularLocation>
        <location evidence="1">Cytoplasm</location>
        <location evidence="1">Cytoskeleton</location>
        <location evidence="1">Cilium axoneme</location>
    </subcellularLocation>
</comment>
<dbReference type="SUPFAM" id="SSF52047">
    <property type="entry name" value="RNI-like"/>
    <property type="match status" value="1"/>
</dbReference>
<gene>
    <name evidence="3" type="ORF">OSTQU699_LOCUS8928</name>
</gene>
<dbReference type="Gene3D" id="3.80.10.10">
    <property type="entry name" value="Ribonuclease Inhibitor"/>
    <property type="match status" value="1"/>
</dbReference>
<proteinExistence type="predicted"/>
<dbReference type="GO" id="GO:0005930">
    <property type="term" value="C:axoneme"/>
    <property type="evidence" value="ECO:0007669"/>
    <property type="project" value="UniProtKB-SubCell"/>
</dbReference>
<dbReference type="OrthoDB" id="579670at2759"/>
<dbReference type="AlphaFoldDB" id="A0A8S1JH48"/>
<evidence type="ECO:0000256" key="2">
    <source>
        <dbReference type="SAM" id="MobiDB-lite"/>
    </source>
</evidence>
<evidence type="ECO:0008006" key="5">
    <source>
        <dbReference type="Google" id="ProtNLM"/>
    </source>
</evidence>